<dbReference type="AlphaFoldDB" id="A0A507ZU05"/>
<evidence type="ECO:0000313" key="6">
    <source>
        <dbReference type="Proteomes" id="UP000320431"/>
    </source>
</evidence>
<dbReference type="Pfam" id="PF01152">
    <property type="entry name" value="Bac_globin"/>
    <property type="match status" value="1"/>
</dbReference>
<dbReference type="CDD" id="cd08916">
    <property type="entry name" value="TrHb3_P"/>
    <property type="match status" value="1"/>
</dbReference>
<name>A0A507ZU05_9GAMM</name>
<dbReference type="Proteomes" id="UP000320431">
    <property type="component" value="Unassembled WGS sequence"/>
</dbReference>
<evidence type="ECO:0000256" key="2">
    <source>
        <dbReference type="ARBA" id="ARBA00022617"/>
    </source>
</evidence>
<dbReference type="InterPro" id="IPR001486">
    <property type="entry name" value="Hemoglobin_trunc"/>
</dbReference>
<gene>
    <name evidence="5" type="ORF">FKV24_017800</name>
</gene>
<keyword evidence="3" id="KW-0479">Metal-binding</keyword>
<keyword evidence="2" id="KW-0349">Heme</keyword>
<dbReference type="GO" id="GO:0020037">
    <property type="term" value="F:heme binding"/>
    <property type="evidence" value="ECO:0007669"/>
    <property type="project" value="InterPro"/>
</dbReference>
<protein>
    <submittedName>
        <fullName evidence="5">Preprotein translocase subunit TatC</fullName>
    </submittedName>
</protein>
<dbReference type="GO" id="GO:0046872">
    <property type="term" value="F:metal ion binding"/>
    <property type="evidence" value="ECO:0007669"/>
    <property type="project" value="UniProtKB-KW"/>
</dbReference>
<dbReference type="InterPro" id="IPR012292">
    <property type="entry name" value="Globin/Proto"/>
</dbReference>
<evidence type="ECO:0000256" key="1">
    <source>
        <dbReference type="ARBA" id="ARBA00022448"/>
    </source>
</evidence>
<dbReference type="GO" id="GO:0019825">
    <property type="term" value="F:oxygen binding"/>
    <property type="evidence" value="ECO:0007669"/>
    <property type="project" value="InterPro"/>
</dbReference>
<dbReference type="SUPFAM" id="SSF46458">
    <property type="entry name" value="Globin-like"/>
    <property type="match status" value="1"/>
</dbReference>
<dbReference type="InterPro" id="IPR009050">
    <property type="entry name" value="Globin-like_sf"/>
</dbReference>
<organism evidence="5 6">
    <name type="scientific">Marilutibacter maris</name>
    <dbReference type="NCBI Taxonomy" id="1605891"/>
    <lineage>
        <taxon>Bacteria</taxon>
        <taxon>Pseudomonadati</taxon>
        <taxon>Pseudomonadota</taxon>
        <taxon>Gammaproteobacteria</taxon>
        <taxon>Lysobacterales</taxon>
        <taxon>Lysobacteraceae</taxon>
        <taxon>Marilutibacter</taxon>
    </lineage>
</organism>
<evidence type="ECO:0000256" key="3">
    <source>
        <dbReference type="ARBA" id="ARBA00022723"/>
    </source>
</evidence>
<accession>A0A507ZU05</accession>
<dbReference type="Gene3D" id="1.10.490.10">
    <property type="entry name" value="Globins"/>
    <property type="match status" value="1"/>
</dbReference>
<sequence length="141" mass="15669">MPGAPTAHAPLAEADIARLVERFYQRVRLDPLLGPVFAPVVEDWDVHIATLIDFWSAVVLRSGRYRGNPMAMHRRLPIQPEHFERWLALWNETAREELGEDNARIVGDHAARIGRSLRHGLGLGPTRPSPPQADASGSMPG</sequence>
<evidence type="ECO:0000256" key="4">
    <source>
        <dbReference type="ARBA" id="ARBA00023004"/>
    </source>
</evidence>
<dbReference type="EMBL" id="VICD02000319">
    <property type="protein sequence ID" value="KAB8163593.1"/>
    <property type="molecule type" value="Genomic_DNA"/>
</dbReference>
<keyword evidence="1" id="KW-0813">Transport</keyword>
<comment type="caution">
    <text evidence="5">The sequence shown here is derived from an EMBL/GenBank/DDBJ whole genome shotgun (WGS) entry which is preliminary data.</text>
</comment>
<evidence type="ECO:0000313" key="5">
    <source>
        <dbReference type="EMBL" id="KAB8163593.1"/>
    </source>
</evidence>
<reference evidence="5 6" key="1">
    <citation type="submission" date="2019-10" db="EMBL/GenBank/DDBJ databases">
        <title>Lysobacter alkalisoli sp. nov., isolated from saline-alkaline soil.</title>
        <authorList>
            <person name="Sun J.-Q."/>
        </authorList>
    </citation>
    <scope>NUCLEOTIDE SEQUENCE [LARGE SCALE GENOMIC DNA]</scope>
    <source>
        <strain evidence="5 6">KCTC 42381</strain>
    </source>
</reference>
<proteinExistence type="predicted"/>
<keyword evidence="4" id="KW-0408">Iron</keyword>